<evidence type="ECO:0000256" key="1">
    <source>
        <dbReference type="ARBA" id="ARBA00004377"/>
    </source>
</evidence>
<keyword evidence="6" id="KW-0997">Cell inner membrane</keyword>
<name>A0ABQ0C5S6_9PROT</name>
<evidence type="ECO:0000313" key="13">
    <source>
        <dbReference type="Proteomes" id="UP001628193"/>
    </source>
</evidence>
<evidence type="ECO:0000256" key="5">
    <source>
        <dbReference type="ARBA" id="ARBA00022481"/>
    </source>
</evidence>
<evidence type="ECO:0000256" key="3">
    <source>
        <dbReference type="ARBA" id="ARBA00020042"/>
    </source>
</evidence>
<proteinExistence type="inferred from homology"/>
<evidence type="ECO:0000256" key="9">
    <source>
        <dbReference type="ARBA" id="ARBA00023136"/>
    </source>
</evidence>
<dbReference type="InterPro" id="IPR045584">
    <property type="entry name" value="Pilin-like"/>
</dbReference>
<reference evidence="12 13" key="1">
    <citation type="submission" date="2024-09" db="EMBL/GenBank/DDBJ databases">
        <title>Draft genome sequence of Candidatus Magnetaquicoccaceae bacterium FCR-1.</title>
        <authorList>
            <person name="Shimoshige H."/>
            <person name="Shimamura S."/>
            <person name="Taoka A."/>
            <person name="Kobayashi H."/>
            <person name="Maekawa T."/>
        </authorList>
    </citation>
    <scope>NUCLEOTIDE SEQUENCE [LARGE SCALE GENOMIC DNA]</scope>
    <source>
        <strain evidence="12 13">FCR-1</strain>
    </source>
</reference>
<evidence type="ECO:0000256" key="7">
    <source>
        <dbReference type="ARBA" id="ARBA00022692"/>
    </source>
</evidence>
<dbReference type="Pfam" id="PF07963">
    <property type="entry name" value="N_methyl"/>
    <property type="match status" value="1"/>
</dbReference>
<dbReference type="InterPro" id="IPR012902">
    <property type="entry name" value="N_methyl_site"/>
</dbReference>
<protein>
    <recommendedName>
        <fullName evidence="3">Type II secretion system core protein G</fullName>
    </recommendedName>
</protein>
<dbReference type="InterPro" id="IPR013545">
    <property type="entry name" value="T2SS_protein-GspG_C"/>
</dbReference>
<evidence type="ECO:0000259" key="11">
    <source>
        <dbReference type="Pfam" id="PF08334"/>
    </source>
</evidence>
<dbReference type="Proteomes" id="UP001628193">
    <property type="component" value="Unassembled WGS sequence"/>
</dbReference>
<accession>A0ABQ0C5S6</accession>
<keyword evidence="5" id="KW-0488">Methylation</keyword>
<keyword evidence="7 10" id="KW-0812">Transmembrane</keyword>
<dbReference type="EMBL" id="BAAFGK010000002">
    <property type="protein sequence ID" value="GAB0056243.1"/>
    <property type="molecule type" value="Genomic_DNA"/>
</dbReference>
<sequence length="159" mass="17466">MRKGTSHTRRPGDAGFTLIEIMVVVVILAVLATLVAPKIMSRPGEARLVKAKQDILALEAALNLYKLDNHIYPTTDQGLDALVKKPTQEPLPPNWREGGYLARPPKDPWGRAYLYLRPGAHGEFDLYTLGADGVEGGEDVNADIGNWNLEGGQREPGRR</sequence>
<dbReference type="NCBIfam" id="TIGR01710">
    <property type="entry name" value="typeII_sec_gspG"/>
    <property type="match status" value="1"/>
</dbReference>
<evidence type="ECO:0000256" key="4">
    <source>
        <dbReference type="ARBA" id="ARBA00022475"/>
    </source>
</evidence>
<dbReference type="Pfam" id="PF08334">
    <property type="entry name" value="T2SSG"/>
    <property type="match status" value="1"/>
</dbReference>
<dbReference type="PANTHER" id="PTHR30093">
    <property type="entry name" value="GENERAL SECRETION PATHWAY PROTEIN G"/>
    <property type="match status" value="1"/>
</dbReference>
<feature type="transmembrane region" description="Helical" evidence="10">
    <location>
        <begin position="15"/>
        <end position="37"/>
    </location>
</feature>
<keyword evidence="13" id="KW-1185">Reference proteome</keyword>
<dbReference type="InterPro" id="IPR010054">
    <property type="entry name" value="Type2_sec_GspG"/>
</dbReference>
<dbReference type="RefSeq" id="WP_420903956.1">
    <property type="nucleotide sequence ID" value="NZ_BAAFGK010000002.1"/>
</dbReference>
<evidence type="ECO:0000256" key="8">
    <source>
        <dbReference type="ARBA" id="ARBA00022989"/>
    </source>
</evidence>
<keyword evidence="4" id="KW-1003">Cell membrane</keyword>
<comment type="caution">
    <text evidence="12">The sequence shown here is derived from an EMBL/GenBank/DDBJ whole genome shotgun (WGS) entry which is preliminary data.</text>
</comment>
<comment type="subcellular location">
    <subcellularLocation>
        <location evidence="1">Cell inner membrane</location>
        <topology evidence="1">Single-pass membrane protein</topology>
    </subcellularLocation>
</comment>
<comment type="similarity">
    <text evidence="2">Belongs to the GSP G family.</text>
</comment>
<gene>
    <name evidence="12" type="primary">xcpT_1</name>
    <name evidence="12" type="ORF">SIID45300_00548</name>
</gene>
<dbReference type="NCBIfam" id="TIGR02532">
    <property type="entry name" value="IV_pilin_GFxxxE"/>
    <property type="match status" value="1"/>
</dbReference>
<dbReference type="InterPro" id="IPR000983">
    <property type="entry name" value="Bac_GSPG_pilin"/>
</dbReference>
<evidence type="ECO:0000256" key="6">
    <source>
        <dbReference type="ARBA" id="ARBA00022519"/>
    </source>
</evidence>
<evidence type="ECO:0000313" key="12">
    <source>
        <dbReference type="EMBL" id="GAB0056243.1"/>
    </source>
</evidence>
<evidence type="ECO:0000256" key="10">
    <source>
        <dbReference type="SAM" id="Phobius"/>
    </source>
</evidence>
<dbReference type="PANTHER" id="PTHR30093:SF44">
    <property type="entry name" value="TYPE II SECRETION SYSTEM CORE PROTEIN G"/>
    <property type="match status" value="1"/>
</dbReference>
<keyword evidence="9 10" id="KW-0472">Membrane</keyword>
<evidence type="ECO:0000256" key="2">
    <source>
        <dbReference type="ARBA" id="ARBA00009984"/>
    </source>
</evidence>
<organism evidence="12 13">
    <name type="scientific">Candidatus Magnetaquiglobus chichijimensis</name>
    <dbReference type="NCBI Taxonomy" id="3141448"/>
    <lineage>
        <taxon>Bacteria</taxon>
        <taxon>Pseudomonadati</taxon>
        <taxon>Pseudomonadota</taxon>
        <taxon>Magnetococcia</taxon>
        <taxon>Magnetococcales</taxon>
        <taxon>Candidatus Magnetaquicoccaceae</taxon>
        <taxon>Candidatus Magnetaquiglobus</taxon>
    </lineage>
</organism>
<keyword evidence="8 10" id="KW-1133">Transmembrane helix</keyword>
<dbReference type="Gene3D" id="3.30.700.10">
    <property type="entry name" value="Glycoprotein, Type 4 Pilin"/>
    <property type="match status" value="1"/>
</dbReference>
<dbReference type="SUPFAM" id="SSF54523">
    <property type="entry name" value="Pili subunits"/>
    <property type="match status" value="1"/>
</dbReference>
<feature type="domain" description="Type II secretion system protein GspG C-terminal" evidence="11">
    <location>
        <begin position="38"/>
        <end position="147"/>
    </location>
</feature>
<dbReference type="PRINTS" id="PR00813">
    <property type="entry name" value="BCTERIALGSPG"/>
</dbReference>
<dbReference type="PROSITE" id="PS00409">
    <property type="entry name" value="PROKAR_NTER_METHYL"/>
    <property type="match status" value="1"/>
</dbReference>